<dbReference type="PANTHER" id="PTHR11103">
    <property type="entry name" value="SLR1189 PROTEIN"/>
    <property type="match status" value="1"/>
</dbReference>
<evidence type="ECO:0000256" key="4">
    <source>
        <dbReference type="PIRSR" id="PIRSR037505-2"/>
    </source>
</evidence>
<dbReference type="Proteomes" id="UP000597762">
    <property type="component" value="Unassembled WGS sequence"/>
</dbReference>
<keyword evidence="1 5" id="KW-0489">Methyltransferase</keyword>
<gene>
    <name evidence="7" type="ORF">SPHA_57970</name>
</gene>
<dbReference type="AlphaFoldDB" id="A0A812DRU2"/>
<evidence type="ECO:0000256" key="5">
    <source>
        <dbReference type="PROSITE-ProRule" id="PRU00333"/>
    </source>
</evidence>
<evidence type="ECO:0000313" key="7">
    <source>
        <dbReference type="EMBL" id="CAE1305540.1"/>
    </source>
</evidence>
<keyword evidence="4 5" id="KW-0862">Zinc</keyword>
<dbReference type="InterPro" id="IPR036589">
    <property type="entry name" value="HCY_dom_sf"/>
</dbReference>
<dbReference type="PANTHER" id="PTHR11103:SF18">
    <property type="entry name" value="SLR1189 PROTEIN"/>
    <property type="match status" value="1"/>
</dbReference>
<accession>A0A812DRU2</accession>
<comment type="caution">
    <text evidence="7">The sequence shown here is derived from an EMBL/GenBank/DDBJ whole genome shotgun (WGS) entry which is preliminary data.</text>
</comment>
<protein>
    <submittedName>
        <fullName evidence="7">BHMT</fullName>
        <ecNumber evidence="7">2.1.1.5</ecNumber>
    </submittedName>
</protein>
<dbReference type="Gene3D" id="3.20.20.330">
    <property type="entry name" value="Homocysteine-binding-like domain"/>
    <property type="match status" value="1"/>
</dbReference>
<proteinExistence type="predicted"/>
<evidence type="ECO:0000259" key="6">
    <source>
        <dbReference type="PROSITE" id="PS50970"/>
    </source>
</evidence>
<organism evidence="7 8">
    <name type="scientific">Acanthosepion pharaonis</name>
    <name type="common">Pharaoh cuttlefish</name>
    <name type="synonym">Sepia pharaonis</name>
    <dbReference type="NCBI Taxonomy" id="158019"/>
    <lineage>
        <taxon>Eukaryota</taxon>
        <taxon>Metazoa</taxon>
        <taxon>Spiralia</taxon>
        <taxon>Lophotrochozoa</taxon>
        <taxon>Mollusca</taxon>
        <taxon>Cephalopoda</taxon>
        <taxon>Coleoidea</taxon>
        <taxon>Decapodiformes</taxon>
        <taxon>Sepiida</taxon>
        <taxon>Sepiina</taxon>
        <taxon>Sepiidae</taxon>
        <taxon>Acanthosepion</taxon>
    </lineage>
</organism>
<dbReference type="InterPro" id="IPR003726">
    <property type="entry name" value="HCY_dom"/>
</dbReference>
<feature type="domain" description="Hcy-binding" evidence="6">
    <location>
        <begin position="13"/>
        <end position="318"/>
    </location>
</feature>
<dbReference type="OrthoDB" id="261426at2759"/>
<dbReference type="GO" id="GO:0009086">
    <property type="term" value="P:methionine biosynthetic process"/>
    <property type="evidence" value="ECO:0007669"/>
    <property type="project" value="InterPro"/>
</dbReference>
<evidence type="ECO:0000256" key="3">
    <source>
        <dbReference type="ARBA" id="ARBA00034478"/>
    </source>
</evidence>
<dbReference type="EC" id="2.1.1.5" evidence="7"/>
<name>A0A812DRU2_ACAPH</name>
<dbReference type="PIRSF" id="PIRSF037505">
    <property type="entry name" value="Betaine_HMT"/>
    <property type="match status" value="1"/>
</dbReference>
<comment type="pathway">
    <text evidence="3">Amino-acid biosynthesis; L-methionine biosynthesis via de novo pathway.</text>
</comment>
<feature type="binding site" evidence="4 5">
    <location>
        <position position="220"/>
    </location>
    <ligand>
        <name>Zn(2+)</name>
        <dbReference type="ChEBI" id="CHEBI:29105"/>
    </ligand>
</feature>
<dbReference type="UniPathway" id="UPA00051">
    <property type="reaction ID" value="UER00083"/>
</dbReference>
<dbReference type="GO" id="GO:0008270">
    <property type="term" value="F:zinc ion binding"/>
    <property type="evidence" value="ECO:0007669"/>
    <property type="project" value="InterPro"/>
</dbReference>
<dbReference type="Pfam" id="PF02574">
    <property type="entry name" value="S-methyl_trans"/>
    <property type="match status" value="1"/>
</dbReference>
<dbReference type="GO" id="GO:0032259">
    <property type="term" value="P:methylation"/>
    <property type="evidence" value="ECO:0007669"/>
    <property type="project" value="UniProtKB-KW"/>
</dbReference>
<dbReference type="GO" id="GO:0047150">
    <property type="term" value="F:betaine-homocysteine S-methyltransferase activity"/>
    <property type="evidence" value="ECO:0007669"/>
    <property type="project" value="UniProtKB-EC"/>
</dbReference>
<comment type="cofactor">
    <cofactor evidence="4">
        <name>Zn(2+)</name>
        <dbReference type="ChEBI" id="CHEBI:29105"/>
    </cofactor>
    <text evidence="4">Binds 1 zinc ion per subunit.</text>
</comment>
<sequence>MVDSQKAEKGKSKGLLQRLNDGDIFLAAEGYLFQFIQRGYIKSGSMVPEVVIEHPHLVQNMHEEFVHAGSDVVLAFTYYGHRQKLNVTGHEDEVEKYNRNSLRIARKVADATGTLMAGDLSNTTIFEPNNAEAIEKVKAMFKEQVIWAREEGADYIVAETIPTYEECALALEAVKEYGQGLPAVVTLGPTSKSTTLEGMPFGEACRKLEEKGAAVVGLNCSLGPRMMVPFIKEIRQACKGPIAALPVGYTTTRQFPTFQTFKDKTTGKYCFPNDLAQFQCSLNEIEYFAQSCKDIGVQYVGLCCGNNAEFFRHLVETLGKSAPALRYKTDMSNHFLFGNLPMSSYNEMHRKAFLNVDV</sequence>
<feature type="binding site" evidence="4 5">
    <location>
        <position position="304"/>
    </location>
    <ligand>
        <name>Zn(2+)</name>
        <dbReference type="ChEBI" id="CHEBI:29105"/>
    </ligand>
</feature>
<evidence type="ECO:0000313" key="8">
    <source>
        <dbReference type="Proteomes" id="UP000597762"/>
    </source>
</evidence>
<dbReference type="InterPro" id="IPR017226">
    <property type="entry name" value="BHMT-like"/>
</dbReference>
<evidence type="ECO:0000256" key="2">
    <source>
        <dbReference type="ARBA" id="ARBA00022679"/>
    </source>
</evidence>
<dbReference type="EMBL" id="CAHIKZ030003932">
    <property type="protein sequence ID" value="CAE1305540.1"/>
    <property type="molecule type" value="Genomic_DNA"/>
</dbReference>
<keyword evidence="8" id="KW-1185">Reference proteome</keyword>
<dbReference type="SUPFAM" id="SSF82282">
    <property type="entry name" value="Homocysteine S-methyltransferase"/>
    <property type="match status" value="1"/>
</dbReference>
<evidence type="ECO:0000256" key="1">
    <source>
        <dbReference type="ARBA" id="ARBA00022603"/>
    </source>
</evidence>
<keyword evidence="4 5" id="KW-0479">Metal-binding</keyword>
<keyword evidence="2 5" id="KW-0808">Transferase</keyword>
<dbReference type="PROSITE" id="PS50970">
    <property type="entry name" value="HCY"/>
    <property type="match status" value="1"/>
</dbReference>
<reference evidence="7" key="1">
    <citation type="submission" date="2021-01" db="EMBL/GenBank/DDBJ databases">
        <authorList>
            <person name="Li R."/>
            <person name="Bekaert M."/>
        </authorList>
    </citation>
    <scope>NUCLEOTIDE SEQUENCE</scope>
    <source>
        <strain evidence="7">Farmed</strain>
    </source>
</reference>
<feature type="binding site" evidence="4 5">
    <location>
        <position position="303"/>
    </location>
    <ligand>
        <name>Zn(2+)</name>
        <dbReference type="ChEBI" id="CHEBI:29105"/>
    </ligand>
</feature>